<dbReference type="InterPro" id="IPR036196">
    <property type="entry name" value="Ptyr_pPase_sf"/>
</dbReference>
<dbReference type="InterPro" id="IPR023485">
    <property type="entry name" value="Ptyr_pPase"/>
</dbReference>
<dbReference type="PIRSF" id="PIRSF029416">
    <property type="entry name" value="UCP029416_PTP"/>
    <property type="match status" value="1"/>
</dbReference>
<dbReference type="Proteomes" id="UP000662074">
    <property type="component" value="Unassembled WGS sequence"/>
</dbReference>
<dbReference type="InterPro" id="IPR016919">
    <property type="entry name" value="UCP029416_PTP"/>
</dbReference>
<evidence type="ECO:0000313" key="2">
    <source>
        <dbReference type="EMBL" id="GGI50861.1"/>
    </source>
</evidence>
<comment type="caution">
    <text evidence="2">The sequence shown here is derived from an EMBL/GenBank/DDBJ whole genome shotgun (WGS) entry which is preliminary data.</text>
</comment>
<accession>A0A917JB65</accession>
<evidence type="ECO:0000313" key="3">
    <source>
        <dbReference type="Proteomes" id="UP000662074"/>
    </source>
</evidence>
<dbReference type="AlphaFoldDB" id="A0A917JB65"/>
<sequence length="106" mass="12657">MANLLFICSKNQWRSPTAEALFKNHPEHQVRSAGTSDKARIKVNEKLLDWADHIFVMERKHQQLLRLRFADHINHKQVVILNIEDNYIYNDPELIEILKSYLQEYL</sequence>
<feature type="domain" description="Phosphotyrosine protein phosphatase I" evidence="1">
    <location>
        <begin position="2"/>
        <end position="104"/>
    </location>
</feature>
<protein>
    <submittedName>
        <fullName evidence="2">Phosphotyrosine protein phosphatase</fullName>
    </submittedName>
</protein>
<organism evidence="2 3">
    <name type="scientific">Mucilaginibacter galii</name>
    <dbReference type="NCBI Taxonomy" id="2005073"/>
    <lineage>
        <taxon>Bacteria</taxon>
        <taxon>Pseudomonadati</taxon>
        <taxon>Bacteroidota</taxon>
        <taxon>Sphingobacteriia</taxon>
        <taxon>Sphingobacteriales</taxon>
        <taxon>Sphingobacteriaceae</taxon>
        <taxon>Mucilaginibacter</taxon>
    </lineage>
</organism>
<gene>
    <name evidence="2" type="ORF">GCM10011425_20730</name>
</gene>
<reference evidence="2" key="2">
    <citation type="submission" date="2020-09" db="EMBL/GenBank/DDBJ databases">
        <authorList>
            <person name="Sun Q."/>
            <person name="Sedlacek I."/>
        </authorList>
    </citation>
    <scope>NUCLEOTIDE SEQUENCE</scope>
    <source>
        <strain evidence="2">CCM 8711</strain>
    </source>
</reference>
<proteinExistence type="predicted"/>
<reference evidence="2" key="1">
    <citation type="journal article" date="2014" name="Int. J. Syst. Evol. Microbiol.">
        <title>Complete genome sequence of Corynebacterium casei LMG S-19264T (=DSM 44701T), isolated from a smear-ripened cheese.</title>
        <authorList>
            <consortium name="US DOE Joint Genome Institute (JGI-PGF)"/>
            <person name="Walter F."/>
            <person name="Albersmeier A."/>
            <person name="Kalinowski J."/>
            <person name="Ruckert C."/>
        </authorList>
    </citation>
    <scope>NUCLEOTIDE SEQUENCE</scope>
    <source>
        <strain evidence="2">CCM 8711</strain>
    </source>
</reference>
<dbReference type="SUPFAM" id="SSF52788">
    <property type="entry name" value="Phosphotyrosine protein phosphatases I"/>
    <property type="match status" value="1"/>
</dbReference>
<dbReference type="SMART" id="SM00226">
    <property type="entry name" value="LMWPc"/>
    <property type="match status" value="1"/>
</dbReference>
<dbReference type="RefSeq" id="WP_188416409.1">
    <property type="nucleotide sequence ID" value="NZ_BMDO01000005.1"/>
</dbReference>
<evidence type="ECO:0000259" key="1">
    <source>
        <dbReference type="SMART" id="SM00226"/>
    </source>
</evidence>
<dbReference type="Gene3D" id="3.40.50.2300">
    <property type="match status" value="1"/>
</dbReference>
<dbReference type="Pfam" id="PF01451">
    <property type="entry name" value="LMWPc"/>
    <property type="match status" value="1"/>
</dbReference>
<keyword evidence="3" id="KW-1185">Reference proteome</keyword>
<name>A0A917JB65_9SPHI</name>
<dbReference type="EMBL" id="BMDO01000005">
    <property type="protein sequence ID" value="GGI50861.1"/>
    <property type="molecule type" value="Genomic_DNA"/>
</dbReference>